<dbReference type="InterPro" id="IPR045514">
    <property type="entry name" value="DUF6478"/>
</dbReference>
<proteinExistence type="predicted"/>
<dbReference type="EMBL" id="FWFY01000002">
    <property type="protein sequence ID" value="SLN28169.1"/>
    <property type="molecule type" value="Genomic_DNA"/>
</dbReference>
<evidence type="ECO:0000313" key="4">
    <source>
        <dbReference type="Proteomes" id="UP000240624"/>
    </source>
</evidence>
<name>A0A1X6YQJ5_9RHOB</name>
<dbReference type="EMBL" id="PYGB01000001">
    <property type="protein sequence ID" value="PSK88241.1"/>
    <property type="molecule type" value="Genomic_DNA"/>
</dbReference>
<reference evidence="1 4" key="2">
    <citation type="submission" date="2018-03" db="EMBL/GenBank/DDBJ databases">
        <title>Genomic Encyclopedia of Archaeal and Bacterial Type Strains, Phase II (KMG-II): from individual species to whole genera.</title>
        <authorList>
            <person name="Goeker M."/>
        </authorList>
    </citation>
    <scope>NUCLEOTIDE SEQUENCE [LARGE SCALE GENOMIC DNA]</scope>
    <source>
        <strain evidence="1 4">DSM 29956</strain>
    </source>
</reference>
<gene>
    <name evidence="1" type="ORF">CLV79_10173</name>
    <name evidence="2" type="ORF">LOS8367_01013</name>
</gene>
<accession>A0A1X6YQJ5</accession>
<keyword evidence="4" id="KW-1185">Reference proteome</keyword>
<evidence type="ECO:0000313" key="3">
    <source>
        <dbReference type="Proteomes" id="UP000193495"/>
    </source>
</evidence>
<reference evidence="2 3" key="1">
    <citation type="submission" date="2017-03" db="EMBL/GenBank/DDBJ databases">
        <authorList>
            <person name="Afonso C.L."/>
            <person name="Miller P.J."/>
            <person name="Scott M.A."/>
            <person name="Spackman E."/>
            <person name="Goraichik I."/>
            <person name="Dimitrov K.M."/>
            <person name="Suarez D.L."/>
            <person name="Swayne D.E."/>
        </authorList>
    </citation>
    <scope>NUCLEOTIDE SEQUENCE [LARGE SCALE GENOMIC DNA]</scope>
    <source>
        <strain evidence="2 3">CECT 8367</strain>
    </source>
</reference>
<evidence type="ECO:0000313" key="1">
    <source>
        <dbReference type="EMBL" id="PSK88241.1"/>
    </source>
</evidence>
<sequence>MRQPGADWAWRPGPWGGAVGSTDPVANGADLGCEVRLFHDAAQGGVRLGRGTDDADATHPLQFGLEGFDGGFLSLAIALPKGALAGLERRHLLGLDLAWAAQDMPRAYARLNLKQGPNSETLLRDLPRGGATGTEFDLWPLGIEPERVDTGWIDLIFEAPLPARIEIRDLVVARRPRAGL</sequence>
<dbReference type="Pfam" id="PF20086">
    <property type="entry name" value="DUF6478"/>
    <property type="match status" value="1"/>
</dbReference>
<protein>
    <submittedName>
        <fullName evidence="2">Uncharacterized protein</fullName>
    </submittedName>
</protein>
<dbReference type="AlphaFoldDB" id="A0A1X6YQJ5"/>
<evidence type="ECO:0000313" key="2">
    <source>
        <dbReference type="EMBL" id="SLN28169.1"/>
    </source>
</evidence>
<organism evidence="2 3">
    <name type="scientific">Limimaricola soesokkakensis</name>
    <dbReference type="NCBI Taxonomy" id="1343159"/>
    <lineage>
        <taxon>Bacteria</taxon>
        <taxon>Pseudomonadati</taxon>
        <taxon>Pseudomonadota</taxon>
        <taxon>Alphaproteobacteria</taxon>
        <taxon>Rhodobacterales</taxon>
        <taxon>Paracoccaceae</taxon>
        <taxon>Limimaricola</taxon>
    </lineage>
</organism>
<dbReference type="Proteomes" id="UP000193495">
    <property type="component" value="Unassembled WGS sequence"/>
</dbReference>
<dbReference type="Proteomes" id="UP000240624">
    <property type="component" value="Unassembled WGS sequence"/>
</dbReference>